<feature type="compositionally biased region" description="Low complexity" evidence="7">
    <location>
        <begin position="27"/>
        <end position="42"/>
    </location>
</feature>
<dbReference type="CDD" id="cd00067">
    <property type="entry name" value="GAL4"/>
    <property type="match status" value="1"/>
</dbReference>
<evidence type="ECO:0008006" key="10">
    <source>
        <dbReference type="Google" id="ProtNLM"/>
    </source>
</evidence>
<feature type="compositionally biased region" description="Low complexity" evidence="7">
    <location>
        <begin position="386"/>
        <end position="401"/>
    </location>
</feature>
<keyword evidence="5" id="KW-0804">Transcription</keyword>
<keyword evidence="4" id="KW-0238">DNA-binding</keyword>
<protein>
    <recommendedName>
        <fullName evidence="10">Zn(2)-C6 fungal-type domain-containing protein</fullName>
    </recommendedName>
</protein>
<dbReference type="AlphaFoldDB" id="A0AA38LSY8"/>
<sequence>MFVHTHSSEGALLAVSSGPSTYAEPLSAGPSASSSTSGSYSPDAHNPTTHVQAVIRRVGGRPNVASACGPCKRAHLACDVGRPCKRCTVAGKAESCEDVPHKKRGRSEVPKASMGNPYSRVRMPLQVDASGGGGGGGGKWRRPSNQNLSPYAQSLPPQPSLRVDQNPYIARLPSTSTPITLPSPPLFTVFTTTDLRILRCTRASYPLTGFPPQEFINTNLLDWVMPHDRPLLEMEHGRLMNNSMCPGHLHSDRETQESMSQRSEAELQSPVAGMKEPYPNQNVRVMRADQQYSVFNVRLHLGGGLGGSLWRPETLGKVYFVISLLLLPPPTPSAIPLPPHQLAVTDRDGHSSGASTPVGDDFSPHPQTSFRPPPVPYPHATSNGNGSSSSDPTMGSTSSGGLDPQYGQSSEYWATSVKPEPISPSVQPAPAPPPSAGLYYSYPMPAPLHSPYPSNISPPDGQLYHPAEPDTYLALPPSLPAKPSLQPPQQLQQQHMQGYSYDPQYMQPYRGQSEAPPVWSGEGQGLVPGSLGAPSDRRVVSAPPMGGPTGQEMSIGEYDEYSGRLWEA</sequence>
<evidence type="ECO:0000256" key="1">
    <source>
        <dbReference type="ARBA" id="ARBA00022723"/>
    </source>
</evidence>
<dbReference type="PANTHER" id="PTHR47659">
    <property type="entry name" value="ZN(II)2CYS6 TRANSCRIPTION FACTOR (EUROFUNG)-RELATED"/>
    <property type="match status" value="1"/>
</dbReference>
<dbReference type="SUPFAM" id="SSF55785">
    <property type="entry name" value="PYP-like sensor domain (PAS domain)"/>
    <property type="match status" value="1"/>
</dbReference>
<gene>
    <name evidence="8" type="ORF">MKK02DRAFT_38705</name>
</gene>
<feature type="compositionally biased region" description="Low complexity" evidence="7">
    <location>
        <begin position="473"/>
        <end position="494"/>
    </location>
</feature>
<evidence type="ECO:0000256" key="3">
    <source>
        <dbReference type="ARBA" id="ARBA00023015"/>
    </source>
</evidence>
<evidence type="ECO:0000313" key="9">
    <source>
        <dbReference type="Proteomes" id="UP001164286"/>
    </source>
</evidence>
<reference evidence="8" key="1">
    <citation type="journal article" date="2022" name="G3 (Bethesda)">
        <title>High quality genome of the basidiomycete yeast Dioszegia hungarica PDD-24b-2 isolated from cloud water.</title>
        <authorList>
            <person name="Jarrige D."/>
            <person name="Haridas S."/>
            <person name="Bleykasten-Grosshans C."/>
            <person name="Joly M."/>
            <person name="Nadalig T."/>
            <person name="Sancelme M."/>
            <person name="Vuilleumier S."/>
            <person name="Grigoriev I.V."/>
            <person name="Amato P."/>
            <person name="Bringel F."/>
        </authorList>
    </citation>
    <scope>NUCLEOTIDE SEQUENCE</scope>
    <source>
        <strain evidence="8">PDD-24b-2</strain>
    </source>
</reference>
<dbReference type="CDD" id="cd00130">
    <property type="entry name" value="PAS"/>
    <property type="match status" value="1"/>
</dbReference>
<dbReference type="GO" id="GO:0000981">
    <property type="term" value="F:DNA-binding transcription factor activity, RNA polymerase II-specific"/>
    <property type="evidence" value="ECO:0007669"/>
    <property type="project" value="InterPro"/>
</dbReference>
<proteinExistence type="predicted"/>
<dbReference type="Proteomes" id="UP001164286">
    <property type="component" value="Unassembled WGS sequence"/>
</dbReference>
<evidence type="ECO:0000313" key="8">
    <source>
        <dbReference type="EMBL" id="KAI9634033.1"/>
    </source>
</evidence>
<feature type="region of interest" description="Disordered" evidence="7">
    <location>
        <begin position="250"/>
        <end position="277"/>
    </location>
</feature>
<dbReference type="Gene3D" id="3.30.450.20">
    <property type="entry name" value="PAS domain"/>
    <property type="match status" value="1"/>
</dbReference>
<dbReference type="RefSeq" id="XP_052943810.1">
    <property type="nucleotide sequence ID" value="XM_053090237.1"/>
</dbReference>
<keyword evidence="6" id="KW-0539">Nucleus</keyword>
<dbReference type="InterPro" id="IPR001138">
    <property type="entry name" value="Zn2Cys6_DnaBD"/>
</dbReference>
<accession>A0AA38LSY8</accession>
<dbReference type="EMBL" id="JAKWFO010000008">
    <property type="protein sequence ID" value="KAI9634033.1"/>
    <property type="molecule type" value="Genomic_DNA"/>
</dbReference>
<evidence type="ECO:0000256" key="5">
    <source>
        <dbReference type="ARBA" id="ARBA00023163"/>
    </source>
</evidence>
<feature type="region of interest" description="Disordered" evidence="7">
    <location>
        <begin position="18"/>
        <end position="47"/>
    </location>
</feature>
<organism evidence="8 9">
    <name type="scientific">Dioszegia hungarica</name>
    <dbReference type="NCBI Taxonomy" id="4972"/>
    <lineage>
        <taxon>Eukaryota</taxon>
        <taxon>Fungi</taxon>
        <taxon>Dikarya</taxon>
        <taxon>Basidiomycota</taxon>
        <taxon>Agaricomycotina</taxon>
        <taxon>Tremellomycetes</taxon>
        <taxon>Tremellales</taxon>
        <taxon>Bulleribasidiaceae</taxon>
        <taxon>Dioszegia</taxon>
    </lineage>
</organism>
<dbReference type="PANTHER" id="PTHR47659:SF4">
    <property type="entry name" value="ZN(II)2CYS6 TRANSCRIPTION FACTOR (EUROFUNG)"/>
    <property type="match status" value="1"/>
</dbReference>
<feature type="region of interest" description="Disordered" evidence="7">
    <location>
        <begin position="471"/>
        <end position="558"/>
    </location>
</feature>
<comment type="caution">
    <text evidence="8">The sequence shown here is derived from an EMBL/GenBank/DDBJ whole genome shotgun (WGS) entry which is preliminary data.</text>
</comment>
<feature type="region of interest" description="Disordered" evidence="7">
    <location>
        <begin position="337"/>
        <end position="408"/>
    </location>
</feature>
<evidence type="ECO:0000256" key="4">
    <source>
        <dbReference type="ARBA" id="ARBA00023125"/>
    </source>
</evidence>
<keyword evidence="3" id="KW-0805">Transcription regulation</keyword>
<keyword evidence="2" id="KW-0862">Zinc</keyword>
<feature type="compositionally biased region" description="Polar residues" evidence="7">
    <location>
        <begin position="143"/>
        <end position="152"/>
    </location>
</feature>
<dbReference type="InterPro" id="IPR000014">
    <property type="entry name" value="PAS"/>
</dbReference>
<dbReference type="GO" id="GO:0008270">
    <property type="term" value="F:zinc ion binding"/>
    <property type="evidence" value="ECO:0007669"/>
    <property type="project" value="InterPro"/>
</dbReference>
<feature type="region of interest" description="Disordered" evidence="7">
    <location>
        <begin position="95"/>
        <end position="163"/>
    </location>
</feature>
<evidence type="ECO:0000256" key="6">
    <source>
        <dbReference type="ARBA" id="ARBA00023242"/>
    </source>
</evidence>
<keyword evidence="1" id="KW-0479">Metal-binding</keyword>
<dbReference type="GO" id="GO:0003677">
    <property type="term" value="F:DNA binding"/>
    <property type="evidence" value="ECO:0007669"/>
    <property type="project" value="UniProtKB-KW"/>
</dbReference>
<dbReference type="InterPro" id="IPR050335">
    <property type="entry name" value="ERT1_acuK_gluconeogen_tf"/>
</dbReference>
<name>A0AA38LSY8_9TREE</name>
<evidence type="ECO:0000256" key="2">
    <source>
        <dbReference type="ARBA" id="ARBA00022833"/>
    </source>
</evidence>
<keyword evidence="9" id="KW-1185">Reference proteome</keyword>
<dbReference type="GeneID" id="77729442"/>
<evidence type="ECO:0000256" key="7">
    <source>
        <dbReference type="SAM" id="MobiDB-lite"/>
    </source>
</evidence>
<dbReference type="InterPro" id="IPR035965">
    <property type="entry name" value="PAS-like_dom_sf"/>
</dbReference>